<organism evidence="1">
    <name type="scientific">Anguilla anguilla</name>
    <name type="common">European freshwater eel</name>
    <name type="synonym">Muraena anguilla</name>
    <dbReference type="NCBI Taxonomy" id="7936"/>
    <lineage>
        <taxon>Eukaryota</taxon>
        <taxon>Metazoa</taxon>
        <taxon>Chordata</taxon>
        <taxon>Craniata</taxon>
        <taxon>Vertebrata</taxon>
        <taxon>Euteleostomi</taxon>
        <taxon>Actinopterygii</taxon>
        <taxon>Neopterygii</taxon>
        <taxon>Teleostei</taxon>
        <taxon>Anguilliformes</taxon>
        <taxon>Anguillidae</taxon>
        <taxon>Anguilla</taxon>
    </lineage>
</organism>
<accession>A0A0E9PLK7</accession>
<name>A0A0E9PLK7_ANGAN</name>
<protein>
    <submittedName>
        <fullName evidence="1">Uncharacterized protein</fullName>
    </submittedName>
</protein>
<sequence>MKLVILKTKPQESPIKYFHKVIFPRKQLLYRHRLYPFYKTCLLSKRNLNHKQD</sequence>
<dbReference type="AlphaFoldDB" id="A0A0E9PLK7"/>
<reference evidence="1" key="1">
    <citation type="submission" date="2014-11" db="EMBL/GenBank/DDBJ databases">
        <authorList>
            <person name="Amaro Gonzalez C."/>
        </authorList>
    </citation>
    <scope>NUCLEOTIDE SEQUENCE</scope>
</reference>
<evidence type="ECO:0000313" key="1">
    <source>
        <dbReference type="EMBL" id="JAH05511.1"/>
    </source>
</evidence>
<dbReference type="EMBL" id="GBXM01103066">
    <property type="protein sequence ID" value="JAH05511.1"/>
    <property type="molecule type" value="Transcribed_RNA"/>
</dbReference>
<reference evidence="1" key="2">
    <citation type="journal article" date="2015" name="Fish Shellfish Immunol.">
        <title>Early steps in the European eel (Anguilla anguilla)-Vibrio vulnificus interaction in the gills: Role of the RtxA13 toxin.</title>
        <authorList>
            <person name="Callol A."/>
            <person name="Pajuelo D."/>
            <person name="Ebbesson L."/>
            <person name="Teles M."/>
            <person name="MacKenzie S."/>
            <person name="Amaro C."/>
        </authorList>
    </citation>
    <scope>NUCLEOTIDE SEQUENCE</scope>
</reference>
<proteinExistence type="predicted"/>